<dbReference type="AlphaFoldDB" id="S7RYB6"/>
<accession>S7RYB6</accession>
<organism evidence="1 2">
    <name type="scientific">Gloeophyllum trabeum (strain ATCC 11539 / FP-39264 / Madison 617)</name>
    <name type="common">Brown rot fungus</name>
    <dbReference type="NCBI Taxonomy" id="670483"/>
    <lineage>
        <taxon>Eukaryota</taxon>
        <taxon>Fungi</taxon>
        <taxon>Dikarya</taxon>
        <taxon>Basidiomycota</taxon>
        <taxon>Agaricomycotina</taxon>
        <taxon>Agaricomycetes</taxon>
        <taxon>Gloeophyllales</taxon>
        <taxon>Gloeophyllaceae</taxon>
        <taxon>Gloeophyllum</taxon>
    </lineage>
</organism>
<evidence type="ECO:0000313" key="1">
    <source>
        <dbReference type="EMBL" id="EPQ59940.1"/>
    </source>
</evidence>
<dbReference type="Proteomes" id="UP000030669">
    <property type="component" value="Unassembled WGS sequence"/>
</dbReference>
<protein>
    <submittedName>
        <fullName evidence="1">Uncharacterized protein</fullName>
    </submittedName>
</protein>
<name>S7RYB6_GLOTA</name>
<reference evidence="1 2" key="1">
    <citation type="journal article" date="2012" name="Science">
        <title>The Paleozoic origin of enzymatic lignin decomposition reconstructed from 31 fungal genomes.</title>
        <authorList>
            <person name="Floudas D."/>
            <person name="Binder M."/>
            <person name="Riley R."/>
            <person name="Barry K."/>
            <person name="Blanchette R.A."/>
            <person name="Henrissat B."/>
            <person name="Martinez A.T."/>
            <person name="Otillar R."/>
            <person name="Spatafora J.W."/>
            <person name="Yadav J.S."/>
            <person name="Aerts A."/>
            <person name="Benoit I."/>
            <person name="Boyd A."/>
            <person name="Carlson A."/>
            <person name="Copeland A."/>
            <person name="Coutinho P.M."/>
            <person name="de Vries R.P."/>
            <person name="Ferreira P."/>
            <person name="Findley K."/>
            <person name="Foster B."/>
            <person name="Gaskell J."/>
            <person name="Glotzer D."/>
            <person name="Gorecki P."/>
            <person name="Heitman J."/>
            <person name="Hesse C."/>
            <person name="Hori C."/>
            <person name="Igarashi K."/>
            <person name="Jurgens J.A."/>
            <person name="Kallen N."/>
            <person name="Kersten P."/>
            <person name="Kohler A."/>
            <person name="Kuees U."/>
            <person name="Kumar T.K.A."/>
            <person name="Kuo A."/>
            <person name="LaButti K."/>
            <person name="Larrondo L.F."/>
            <person name="Lindquist E."/>
            <person name="Ling A."/>
            <person name="Lombard V."/>
            <person name="Lucas S."/>
            <person name="Lundell T."/>
            <person name="Martin R."/>
            <person name="McLaughlin D.J."/>
            <person name="Morgenstern I."/>
            <person name="Morin E."/>
            <person name="Murat C."/>
            <person name="Nagy L.G."/>
            <person name="Nolan M."/>
            <person name="Ohm R.A."/>
            <person name="Patyshakuliyeva A."/>
            <person name="Rokas A."/>
            <person name="Ruiz-Duenas F.J."/>
            <person name="Sabat G."/>
            <person name="Salamov A."/>
            <person name="Samejima M."/>
            <person name="Schmutz J."/>
            <person name="Slot J.C."/>
            <person name="St John F."/>
            <person name="Stenlid J."/>
            <person name="Sun H."/>
            <person name="Sun S."/>
            <person name="Syed K."/>
            <person name="Tsang A."/>
            <person name="Wiebenga A."/>
            <person name="Young D."/>
            <person name="Pisabarro A."/>
            <person name="Eastwood D.C."/>
            <person name="Martin F."/>
            <person name="Cullen D."/>
            <person name="Grigoriev I.V."/>
            <person name="Hibbett D.S."/>
        </authorList>
    </citation>
    <scope>NUCLEOTIDE SEQUENCE [LARGE SCALE GENOMIC DNA]</scope>
    <source>
        <strain evidence="1 2">ATCC 11539</strain>
    </source>
</reference>
<dbReference type="HOGENOM" id="CLU_2589990_0_0_1"/>
<keyword evidence="2" id="KW-1185">Reference proteome</keyword>
<gene>
    <name evidence="1" type="ORF">GLOTRDRAFT_123695</name>
</gene>
<dbReference type="GeneID" id="19300979"/>
<proteinExistence type="predicted"/>
<dbReference type="EMBL" id="KB469296">
    <property type="protein sequence ID" value="EPQ59940.1"/>
    <property type="molecule type" value="Genomic_DNA"/>
</dbReference>
<evidence type="ECO:0000313" key="2">
    <source>
        <dbReference type="Proteomes" id="UP000030669"/>
    </source>
</evidence>
<dbReference type="KEGG" id="gtr:GLOTRDRAFT_123695"/>
<dbReference type="RefSeq" id="XP_007860448.1">
    <property type="nucleotide sequence ID" value="XM_007862257.1"/>
</dbReference>
<sequence>MLLPKFEKISKTDDMKQQYELVGELRQLQIQEKSSHFSLTLVLVPTEGCVTSSSQMTASKRVIQIVEACARGGEAALPAK</sequence>